<keyword evidence="2" id="KW-1185">Reference proteome</keyword>
<sequence length="480" mass="52682">MSNEGGGRTACRGLDGWCGYLLSTPHSNANRQIIPPSSRVYRVQFTSTAGTTFKVFHHRIGKRFTASVHHFFTDTYHPGVSMEPLTPLDFYFAGPDAESPDRYQPGGYHPVHLGDVYCQRYKIIHKLGFGTYSTVWLARDLESSAQTRYVALKFAVAELTGMNTEIKIHRHLASQSGTHPGSDHVLALLDHFRVRGANGEHDVLVFQVVGPHLEAMFNEEPTGIQETIKSLAHQVALGTSFLHDCGVVHADLHKANIVFEIPGLDGKPEEMAMMALGLPQCVPVFTRDQLHQTDSLPKYLVIPGSLVECVNQDDLRVKVIDLGEAFFTAEASQDLHSPLQVRAPEAIFNRLSTLLRIECGSKVDVWSMGCLIYELATSSSLIGDEYDEVGALRELTALLGPLPEKWIGSLGASYSSTSDASLERTVRSISEVGDTPGLTRLLQEILVLDPLRRPNVSDILNHPWFVGSSSPVTPSGSASE</sequence>
<dbReference type="Proteomes" id="UP000886501">
    <property type="component" value="Unassembled WGS sequence"/>
</dbReference>
<evidence type="ECO:0000313" key="2">
    <source>
        <dbReference type="Proteomes" id="UP000886501"/>
    </source>
</evidence>
<gene>
    <name evidence="1" type="ORF">BDM02DRAFT_3116848</name>
</gene>
<dbReference type="EMBL" id="MU118030">
    <property type="protein sequence ID" value="KAF9647609.1"/>
    <property type="molecule type" value="Genomic_DNA"/>
</dbReference>
<name>A0ACB6ZDI3_THEGA</name>
<evidence type="ECO:0000313" key="1">
    <source>
        <dbReference type="EMBL" id="KAF9647609.1"/>
    </source>
</evidence>
<organism evidence="1 2">
    <name type="scientific">Thelephora ganbajun</name>
    <name type="common">Ganba fungus</name>
    <dbReference type="NCBI Taxonomy" id="370292"/>
    <lineage>
        <taxon>Eukaryota</taxon>
        <taxon>Fungi</taxon>
        <taxon>Dikarya</taxon>
        <taxon>Basidiomycota</taxon>
        <taxon>Agaricomycotina</taxon>
        <taxon>Agaricomycetes</taxon>
        <taxon>Thelephorales</taxon>
        <taxon>Thelephoraceae</taxon>
        <taxon>Thelephora</taxon>
    </lineage>
</organism>
<reference evidence="1" key="1">
    <citation type="submission" date="2019-10" db="EMBL/GenBank/DDBJ databases">
        <authorList>
            <consortium name="DOE Joint Genome Institute"/>
            <person name="Kuo A."/>
            <person name="Miyauchi S."/>
            <person name="Kiss E."/>
            <person name="Drula E."/>
            <person name="Kohler A."/>
            <person name="Sanchez-Garcia M."/>
            <person name="Andreopoulos B."/>
            <person name="Barry K.W."/>
            <person name="Bonito G."/>
            <person name="Buee M."/>
            <person name="Carver A."/>
            <person name="Chen C."/>
            <person name="Cichocki N."/>
            <person name="Clum A."/>
            <person name="Culley D."/>
            <person name="Crous P.W."/>
            <person name="Fauchery L."/>
            <person name="Girlanda M."/>
            <person name="Hayes R."/>
            <person name="Keri Z."/>
            <person name="Labutti K."/>
            <person name="Lipzen A."/>
            <person name="Lombard V."/>
            <person name="Magnuson J."/>
            <person name="Maillard F."/>
            <person name="Morin E."/>
            <person name="Murat C."/>
            <person name="Nolan M."/>
            <person name="Ohm R."/>
            <person name="Pangilinan J."/>
            <person name="Pereira M."/>
            <person name="Perotto S."/>
            <person name="Peter M."/>
            <person name="Riley R."/>
            <person name="Sitrit Y."/>
            <person name="Stielow B."/>
            <person name="Szollosi G."/>
            <person name="Zifcakova L."/>
            <person name="Stursova M."/>
            <person name="Spatafora J.W."/>
            <person name="Tedersoo L."/>
            <person name="Vaario L.-M."/>
            <person name="Yamada A."/>
            <person name="Yan M."/>
            <person name="Wang P."/>
            <person name="Xu J."/>
            <person name="Bruns T."/>
            <person name="Baldrian P."/>
            <person name="Vilgalys R."/>
            <person name="Henrissat B."/>
            <person name="Grigoriev I.V."/>
            <person name="Hibbett D."/>
            <person name="Nagy L.G."/>
            <person name="Martin F.M."/>
        </authorList>
    </citation>
    <scope>NUCLEOTIDE SEQUENCE</scope>
    <source>
        <strain evidence="1">P2</strain>
    </source>
</reference>
<feature type="non-terminal residue" evidence="1">
    <location>
        <position position="1"/>
    </location>
</feature>
<comment type="caution">
    <text evidence="1">The sequence shown here is derived from an EMBL/GenBank/DDBJ whole genome shotgun (WGS) entry which is preliminary data.</text>
</comment>
<proteinExistence type="predicted"/>
<reference evidence="1" key="2">
    <citation type="journal article" date="2020" name="Nat. Commun.">
        <title>Large-scale genome sequencing of mycorrhizal fungi provides insights into the early evolution of symbiotic traits.</title>
        <authorList>
            <person name="Miyauchi S."/>
            <person name="Kiss E."/>
            <person name="Kuo A."/>
            <person name="Drula E."/>
            <person name="Kohler A."/>
            <person name="Sanchez-Garcia M."/>
            <person name="Morin E."/>
            <person name="Andreopoulos B."/>
            <person name="Barry K.W."/>
            <person name="Bonito G."/>
            <person name="Buee M."/>
            <person name="Carver A."/>
            <person name="Chen C."/>
            <person name="Cichocki N."/>
            <person name="Clum A."/>
            <person name="Culley D."/>
            <person name="Crous P.W."/>
            <person name="Fauchery L."/>
            <person name="Girlanda M."/>
            <person name="Hayes R.D."/>
            <person name="Keri Z."/>
            <person name="LaButti K."/>
            <person name="Lipzen A."/>
            <person name="Lombard V."/>
            <person name="Magnuson J."/>
            <person name="Maillard F."/>
            <person name="Murat C."/>
            <person name="Nolan M."/>
            <person name="Ohm R.A."/>
            <person name="Pangilinan J."/>
            <person name="Pereira M.F."/>
            <person name="Perotto S."/>
            <person name="Peter M."/>
            <person name="Pfister S."/>
            <person name="Riley R."/>
            <person name="Sitrit Y."/>
            <person name="Stielow J.B."/>
            <person name="Szollosi G."/>
            <person name="Zifcakova L."/>
            <person name="Stursova M."/>
            <person name="Spatafora J.W."/>
            <person name="Tedersoo L."/>
            <person name="Vaario L.M."/>
            <person name="Yamada A."/>
            <person name="Yan M."/>
            <person name="Wang P."/>
            <person name="Xu J."/>
            <person name="Bruns T."/>
            <person name="Baldrian P."/>
            <person name="Vilgalys R."/>
            <person name="Dunand C."/>
            <person name="Henrissat B."/>
            <person name="Grigoriev I.V."/>
            <person name="Hibbett D."/>
            <person name="Nagy L.G."/>
            <person name="Martin F.M."/>
        </authorList>
    </citation>
    <scope>NUCLEOTIDE SEQUENCE</scope>
    <source>
        <strain evidence="1">P2</strain>
    </source>
</reference>
<protein>
    <submittedName>
        <fullName evidence="1">Kinase-like protein</fullName>
    </submittedName>
</protein>
<accession>A0ACB6ZDI3</accession>